<dbReference type="Proteomes" id="UP000076722">
    <property type="component" value="Unassembled WGS sequence"/>
</dbReference>
<evidence type="ECO:0000313" key="1">
    <source>
        <dbReference type="EMBL" id="KZS92195.1"/>
    </source>
</evidence>
<sequence>PIPTVPIAIRNDPVIQRTLRDNPSLFKIITPINVDRFEQLLASHPNRPLVQSVCAGFRDGFWPFARYNLCDYPETLDLSDRPLKDERHTLFVEDQRDEELRKGRFSPSFGKDLLPGMYSMPIGVVPKPNSDKFRLVNDHSAGDHSLNSMIAKED</sequence>
<gene>
    <name evidence="1" type="ORF">SISNIDRAFT_400947</name>
</gene>
<dbReference type="EMBL" id="KV419411">
    <property type="protein sequence ID" value="KZS92195.1"/>
    <property type="molecule type" value="Genomic_DNA"/>
</dbReference>
<name>A0A164TA19_9AGAM</name>
<organism evidence="1 2">
    <name type="scientific">Sistotremastrum niveocremeum HHB9708</name>
    <dbReference type="NCBI Taxonomy" id="1314777"/>
    <lineage>
        <taxon>Eukaryota</taxon>
        <taxon>Fungi</taxon>
        <taxon>Dikarya</taxon>
        <taxon>Basidiomycota</taxon>
        <taxon>Agaricomycotina</taxon>
        <taxon>Agaricomycetes</taxon>
        <taxon>Sistotremastrales</taxon>
        <taxon>Sistotremastraceae</taxon>
        <taxon>Sertulicium</taxon>
        <taxon>Sertulicium niveocremeum</taxon>
    </lineage>
</organism>
<feature type="non-terminal residue" evidence="1">
    <location>
        <position position="154"/>
    </location>
</feature>
<dbReference type="STRING" id="1314777.A0A164TA19"/>
<dbReference type="OrthoDB" id="3254233at2759"/>
<feature type="non-terminal residue" evidence="1">
    <location>
        <position position="1"/>
    </location>
</feature>
<dbReference type="AlphaFoldDB" id="A0A164TA19"/>
<proteinExistence type="predicted"/>
<protein>
    <submittedName>
        <fullName evidence="1">Uncharacterized protein</fullName>
    </submittedName>
</protein>
<reference evidence="1 2" key="1">
    <citation type="journal article" date="2016" name="Mol. Biol. Evol.">
        <title>Comparative Genomics of Early-Diverging Mushroom-Forming Fungi Provides Insights into the Origins of Lignocellulose Decay Capabilities.</title>
        <authorList>
            <person name="Nagy L.G."/>
            <person name="Riley R."/>
            <person name="Tritt A."/>
            <person name="Adam C."/>
            <person name="Daum C."/>
            <person name="Floudas D."/>
            <person name="Sun H."/>
            <person name="Yadav J.S."/>
            <person name="Pangilinan J."/>
            <person name="Larsson K.H."/>
            <person name="Matsuura K."/>
            <person name="Barry K."/>
            <person name="Labutti K."/>
            <person name="Kuo R."/>
            <person name="Ohm R.A."/>
            <person name="Bhattacharya S.S."/>
            <person name="Shirouzu T."/>
            <person name="Yoshinaga Y."/>
            <person name="Martin F.M."/>
            <person name="Grigoriev I.V."/>
            <person name="Hibbett D.S."/>
        </authorList>
    </citation>
    <scope>NUCLEOTIDE SEQUENCE [LARGE SCALE GENOMIC DNA]</scope>
    <source>
        <strain evidence="1 2">HHB9708</strain>
    </source>
</reference>
<keyword evidence="2" id="KW-1185">Reference proteome</keyword>
<accession>A0A164TA19</accession>
<evidence type="ECO:0000313" key="2">
    <source>
        <dbReference type="Proteomes" id="UP000076722"/>
    </source>
</evidence>